<sequence>METAIRVLDIILKVFLVMSFYKFVYMIIGFCRKAKTFSVTEKKHRYAIVICARNEEKVIGNLLDSIAGQDYPKDKLHVFVIADNCTDETAAIARAKGATVYERHDLSKARKGYALGFGFDRIKEDYGIENFEGYLFFDADNLLRPDYVTEMNKAFDTGELDVITGYRNTKNFDTNCISAAYGIHFYRSSLTYHRPRQLLNSATHLAGTGYLVKAEILKDGWRWYCLTEDTQLTLYLVAHGYKIGYCEAAEFFDEQPVGFGTVIKQRMRWFKGRLYAFFAYAHQEIAGMFKKKTQKWACFDMLFYAFPYGLVTTVISLAVTALSVALAVQAGTVMDSYGPLATLKSMGMDLLSFWLMTVFTGTVVVIRERKHIHCTTKKLVLYVLLFPWFDFIEIPLAIFSLFMHVTWKKIKHVDTTRIEQLVPVKTDVPQTVIMKDKAS</sequence>
<keyword evidence="2" id="KW-0328">Glycosyltransferase</keyword>
<dbReference type="PANTHER" id="PTHR43630:SF1">
    <property type="entry name" value="POLY-BETA-1,6-N-ACETYL-D-GLUCOSAMINE SYNTHASE"/>
    <property type="match status" value="1"/>
</dbReference>
<keyword evidence="6" id="KW-1185">Reference proteome</keyword>
<evidence type="ECO:0000256" key="3">
    <source>
        <dbReference type="ARBA" id="ARBA00022679"/>
    </source>
</evidence>
<keyword evidence="3 5" id="KW-0808">Transferase</keyword>
<evidence type="ECO:0000256" key="1">
    <source>
        <dbReference type="ARBA" id="ARBA00006739"/>
    </source>
</evidence>
<dbReference type="EMBL" id="SDOZ01000002">
    <property type="protein sequence ID" value="RXZ61659.1"/>
    <property type="molecule type" value="Genomic_DNA"/>
</dbReference>
<dbReference type="InterPro" id="IPR029044">
    <property type="entry name" value="Nucleotide-diphossugar_trans"/>
</dbReference>
<protein>
    <submittedName>
        <fullName evidence="5">Glycosyltransferase</fullName>
    </submittedName>
</protein>
<proteinExistence type="inferred from homology"/>
<feature type="transmembrane region" description="Helical" evidence="4">
    <location>
        <begin position="350"/>
        <end position="367"/>
    </location>
</feature>
<dbReference type="Proteomes" id="UP000291269">
    <property type="component" value="Unassembled WGS sequence"/>
</dbReference>
<dbReference type="Pfam" id="PF13641">
    <property type="entry name" value="Glyco_tranf_2_3"/>
    <property type="match status" value="1"/>
</dbReference>
<organism evidence="5 6">
    <name type="scientific">Candidatus Borkfalkia ceftriaxoniphila</name>
    <dbReference type="NCBI Taxonomy" id="2508949"/>
    <lineage>
        <taxon>Bacteria</taxon>
        <taxon>Bacillati</taxon>
        <taxon>Bacillota</taxon>
        <taxon>Clostridia</taxon>
        <taxon>Christensenellales</taxon>
        <taxon>Christensenellaceae</taxon>
        <taxon>Candidatus Borkfalkia</taxon>
    </lineage>
</organism>
<evidence type="ECO:0000256" key="4">
    <source>
        <dbReference type="SAM" id="Phobius"/>
    </source>
</evidence>
<dbReference type="PANTHER" id="PTHR43630">
    <property type="entry name" value="POLY-BETA-1,6-N-ACETYL-D-GLUCOSAMINE SYNTHASE"/>
    <property type="match status" value="1"/>
</dbReference>
<dbReference type="OrthoDB" id="9797391at2"/>
<feature type="transmembrane region" description="Helical" evidence="4">
    <location>
        <begin position="379"/>
        <end position="402"/>
    </location>
</feature>
<gene>
    <name evidence="5" type="ORF">ESZ91_04490</name>
</gene>
<keyword evidence="4" id="KW-0812">Transmembrane</keyword>
<keyword evidence="4" id="KW-0472">Membrane</keyword>
<accession>A0A4Q2KCD4</accession>
<name>A0A4Q2KCD4_9FIRM</name>
<dbReference type="AlphaFoldDB" id="A0A4Q2KCD4"/>
<comment type="caution">
    <text evidence="5">The sequence shown here is derived from an EMBL/GenBank/DDBJ whole genome shotgun (WGS) entry which is preliminary data.</text>
</comment>
<keyword evidence="4" id="KW-1133">Transmembrane helix</keyword>
<dbReference type="SUPFAM" id="SSF53448">
    <property type="entry name" value="Nucleotide-diphospho-sugar transferases"/>
    <property type="match status" value="1"/>
</dbReference>
<evidence type="ECO:0000313" key="6">
    <source>
        <dbReference type="Proteomes" id="UP000291269"/>
    </source>
</evidence>
<evidence type="ECO:0000313" key="5">
    <source>
        <dbReference type="EMBL" id="RXZ61659.1"/>
    </source>
</evidence>
<reference evidence="5 6" key="1">
    <citation type="journal article" date="2019" name="Gut">
        <title>Antibiotics-induced monodominance of a novel gut bacterial order.</title>
        <authorList>
            <person name="Hildebrand F."/>
            <person name="Moitinho-Silva L."/>
            <person name="Blasche S."/>
            <person name="Jahn M.T."/>
            <person name="Gossmann T.I."/>
            <person name="Heuerta-Cepas J."/>
            <person name="Hercog R."/>
            <person name="Luetge M."/>
            <person name="Bahram M."/>
            <person name="Pryszlak A."/>
            <person name="Alves R.J."/>
            <person name="Waszak S.M."/>
            <person name="Zhu A."/>
            <person name="Ye L."/>
            <person name="Costea P.I."/>
            <person name="Aalvink S."/>
            <person name="Belzer C."/>
            <person name="Forslund S.K."/>
            <person name="Sunagawa S."/>
            <person name="Hentschel U."/>
            <person name="Merten C."/>
            <person name="Patil K.R."/>
            <person name="Benes V."/>
            <person name="Bork P."/>
        </authorList>
    </citation>
    <scope>NUCLEOTIDE SEQUENCE [LARGE SCALE GENOMIC DNA]</scope>
    <source>
        <strain evidence="5 6">HDS1380</strain>
    </source>
</reference>
<comment type="similarity">
    <text evidence="1">Belongs to the glycosyltransferase 2 family.</text>
</comment>
<feature type="transmembrane region" description="Helical" evidence="4">
    <location>
        <begin position="6"/>
        <end position="28"/>
    </location>
</feature>
<feature type="transmembrane region" description="Helical" evidence="4">
    <location>
        <begin position="301"/>
        <end position="330"/>
    </location>
</feature>
<dbReference type="Gene3D" id="3.90.550.10">
    <property type="entry name" value="Spore Coat Polysaccharide Biosynthesis Protein SpsA, Chain A"/>
    <property type="match status" value="1"/>
</dbReference>
<evidence type="ECO:0000256" key="2">
    <source>
        <dbReference type="ARBA" id="ARBA00022676"/>
    </source>
</evidence>
<dbReference type="CDD" id="cd06438">
    <property type="entry name" value="EpsO_like"/>
    <property type="match status" value="1"/>
</dbReference>
<dbReference type="GO" id="GO:0016757">
    <property type="term" value="F:glycosyltransferase activity"/>
    <property type="evidence" value="ECO:0007669"/>
    <property type="project" value="UniProtKB-KW"/>
</dbReference>
<dbReference type="RefSeq" id="WP_129224538.1">
    <property type="nucleotide sequence ID" value="NZ_SDOZ01000002.1"/>
</dbReference>